<name>A0A2N5UM52_9BASI</name>
<evidence type="ECO:0000256" key="1">
    <source>
        <dbReference type="ARBA" id="ARBA00038154"/>
    </source>
</evidence>
<dbReference type="EMBL" id="PGCI01000124">
    <property type="protein sequence ID" value="PLW38707.1"/>
    <property type="molecule type" value="Genomic_DNA"/>
</dbReference>
<dbReference type="AlphaFoldDB" id="A0A2N5UM52"/>
<feature type="region of interest" description="Disordered" evidence="2">
    <location>
        <begin position="1"/>
        <end position="35"/>
    </location>
</feature>
<accession>A0A2N5UM52</accession>
<dbReference type="Gene3D" id="1.20.140.50">
    <property type="entry name" value="alix/aip1 like domains"/>
    <property type="match status" value="1"/>
</dbReference>
<comment type="similarity">
    <text evidence="1">Belongs to the palA/RIM20 family.</text>
</comment>
<feature type="region of interest" description="Disordered" evidence="2">
    <location>
        <begin position="625"/>
        <end position="644"/>
    </location>
</feature>
<dbReference type="PANTHER" id="PTHR23030">
    <property type="entry name" value="PCD6 INTERACTING PROTEIN-RELATED"/>
    <property type="match status" value="1"/>
</dbReference>
<gene>
    <name evidence="4" type="ORF">PCASD_11534</name>
</gene>
<dbReference type="Gene3D" id="1.25.40.280">
    <property type="entry name" value="alix/aip1 like domains"/>
    <property type="match status" value="1"/>
</dbReference>
<dbReference type="PANTHER" id="PTHR23030:SF39">
    <property type="entry name" value="PROGRAMMED CELL DEATH 6-INTERACTING PROTEIN"/>
    <property type="match status" value="1"/>
</dbReference>
<sequence length="896" mass="101190">MKLKADQPHATGRGYDPRATPRKASPEPTPANPAQRLTAHAPRDYYMPNLLDCPLKITSPADLAQGLLNYIQSYHEDHVSHPEALKPDLELIKSYRTPIEGKLNTNQATLNSLIRYHAHLVHILPKFPDDVGVEFTYSTIFSASTMAASILPGELPSCLPTQLANLKYERACVLFNIAAMNMSLGTSHPRTNTDQLKRAVGLFQQAAGCFCLLKDDIVPTIELPPGSPKPPSPDLSDSCLSALEHLSLSQAQELVWQQAVKDQKSNGTISKIAQETGRLYHATWSFMKEVPKLDIHWIGFAFPEDWINVVQLKSAHFLAVAQFRKGQDDSAAREYGIEVGRLEHACSILKAAISAAKGSTTETSKIVLQEAKNVFVKFQKALDLAKRDNDLIYLKHVPSEGELPDIKPVSLVKSTVPNNVSNPSEFLSDDQFGKKLFEQVLPYQVYRIKGVYEDRKKDHIKSLIQDQADSMDTELVDDLRSMNLPGSLEALERPITLPPSLIRSSEELRQQNAPQMLISMLASVEQASRANSKALEQITMLLNDEAQEDQQQRTRFGTQLWQRPASELANRELREQEAQLLHTFSSATQSDRSVKKRYEDWRNAIEILCQDEETIRKAIPPLNLTDRSTQDLSLPPTGEGELSSPRQLRKLLDDLEDLRGARRRIVDSALHLSSHDELDRDLIEQFNRDLESKAKPARHLGSVEVADDERIERFIEKQLEKYAPFHEQLDANRVSQKVMVHRIRKVNQEFLRLRSNDPVTKARENVLQELDSAYHEFHSIIHNLQEGLQFHSQFNKYTTILRNQVDSYLNDRRRHAVGLEKQLDNLRLGDTEDHPPQEEPRRSHKANGKQKMEELDGGGGDGGPSSSSAYHSHQKKRVVNSDAYDPKIHGPPVFSD</sequence>
<reference evidence="4 5" key="1">
    <citation type="submission" date="2017-11" db="EMBL/GenBank/DDBJ databases">
        <title>De novo assembly and phasing of dikaryotic genomes from two isolates of Puccinia coronata f. sp. avenae, the causal agent of oat crown rust.</title>
        <authorList>
            <person name="Miller M.E."/>
            <person name="Zhang Y."/>
            <person name="Omidvar V."/>
            <person name="Sperschneider J."/>
            <person name="Schwessinger B."/>
            <person name="Raley C."/>
            <person name="Palmer J.M."/>
            <person name="Garnica D."/>
            <person name="Upadhyaya N."/>
            <person name="Rathjen J."/>
            <person name="Taylor J.M."/>
            <person name="Park R.F."/>
            <person name="Dodds P.N."/>
            <person name="Hirsch C.D."/>
            <person name="Kianian S.F."/>
            <person name="Figueroa M."/>
        </authorList>
    </citation>
    <scope>NUCLEOTIDE SEQUENCE [LARGE SCALE GENOMIC DNA]</scope>
    <source>
        <strain evidence="4">12SD80</strain>
    </source>
</reference>
<dbReference type="SMART" id="SM01041">
    <property type="entry name" value="BRO1"/>
    <property type="match status" value="1"/>
</dbReference>
<proteinExistence type="inferred from homology"/>
<feature type="region of interest" description="Disordered" evidence="2">
    <location>
        <begin position="822"/>
        <end position="896"/>
    </location>
</feature>
<evidence type="ECO:0000313" key="4">
    <source>
        <dbReference type="EMBL" id="PLW38707.1"/>
    </source>
</evidence>
<evidence type="ECO:0000313" key="5">
    <source>
        <dbReference type="Proteomes" id="UP000235392"/>
    </source>
</evidence>
<dbReference type="InterPro" id="IPR025304">
    <property type="entry name" value="ALIX_V_dom"/>
</dbReference>
<dbReference type="PROSITE" id="PS51180">
    <property type="entry name" value="BRO1"/>
    <property type="match status" value="1"/>
</dbReference>
<dbReference type="InterPro" id="IPR038499">
    <property type="entry name" value="BRO1_sf"/>
</dbReference>
<feature type="compositionally biased region" description="Basic and acidic residues" evidence="2">
    <location>
        <begin position="822"/>
        <end position="841"/>
    </location>
</feature>
<dbReference type="InterPro" id="IPR004328">
    <property type="entry name" value="BRO1_dom"/>
</dbReference>
<dbReference type="GO" id="GO:0005768">
    <property type="term" value="C:endosome"/>
    <property type="evidence" value="ECO:0007669"/>
    <property type="project" value="TreeGrafter"/>
</dbReference>
<comment type="caution">
    <text evidence="4">The sequence shown here is derived from an EMBL/GenBank/DDBJ whole genome shotgun (WGS) entry which is preliminary data.</text>
</comment>
<protein>
    <recommendedName>
        <fullName evidence="3">BRO1 domain-containing protein</fullName>
    </recommendedName>
</protein>
<organism evidence="4 5">
    <name type="scientific">Puccinia coronata f. sp. avenae</name>
    <dbReference type="NCBI Taxonomy" id="200324"/>
    <lineage>
        <taxon>Eukaryota</taxon>
        <taxon>Fungi</taxon>
        <taxon>Dikarya</taxon>
        <taxon>Basidiomycota</taxon>
        <taxon>Pucciniomycotina</taxon>
        <taxon>Pucciniomycetes</taxon>
        <taxon>Pucciniales</taxon>
        <taxon>Pucciniaceae</taxon>
        <taxon>Puccinia</taxon>
    </lineage>
</organism>
<evidence type="ECO:0000259" key="3">
    <source>
        <dbReference type="PROSITE" id="PS51180"/>
    </source>
</evidence>
<dbReference type="Pfam" id="PF03097">
    <property type="entry name" value="BRO1"/>
    <property type="match status" value="1"/>
</dbReference>
<dbReference type="Proteomes" id="UP000235392">
    <property type="component" value="Unassembled WGS sequence"/>
</dbReference>
<evidence type="ECO:0000256" key="2">
    <source>
        <dbReference type="SAM" id="MobiDB-lite"/>
    </source>
</evidence>
<feature type="domain" description="BRO1" evidence="3">
    <location>
        <begin position="49"/>
        <end position="475"/>
    </location>
</feature>
<dbReference type="Gene3D" id="1.20.120.560">
    <property type="entry name" value="alix/aip1 in complex with the ypdl late domain"/>
    <property type="match status" value="1"/>
</dbReference>
<dbReference type="Pfam" id="PF13949">
    <property type="entry name" value="ALIX_LYPXL_bnd"/>
    <property type="match status" value="1"/>
</dbReference>